<dbReference type="EMBL" id="JAIWYP010000008">
    <property type="protein sequence ID" value="KAH3783304.1"/>
    <property type="molecule type" value="Genomic_DNA"/>
</dbReference>
<protein>
    <submittedName>
        <fullName evidence="2">Uncharacterized protein</fullName>
    </submittedName>
</protein>
<proteinExistence type="predicted"/>
<gene>
    <name evidence="2" type="ORF">DPMN_161239</name>
</gene>
<feature type="region of interest" description="Disordered" evidence="1">
    <location>
        <begin position="1"/>
        <end position="22"/>
    </location>
</feature>
<reference evidence="2" key="1">
    <citation type="journal article" date="2019" name="bioRxiv">
        <title>The Genome of the Zebra Mussel, Dreissena polymorpha: A Resource for Invasive Species Research.</title>
        <authorList>
            <person name="McCartney M.A."/>
            <person name="Auch B."/>
            <person name="Kono T."/>
            <person name="Mallez S."/>
            <person name="Zhang Y."/>
            <person name="Obille A."/>
            <person name="Becker A."/>
            <person name="Abrahante J.E."/>
            <person name="Garbe J."/>
            <person name="Badalamenti J.P."/>
            <person name="Herman A."/>
            <person name="Mangelson H."/>
            <person name="Liachko I."/>
            <person name="Sullivan S."/>
            <person name="Sone E.D."/>
            <person name="Koren S."/>
            <person name="Silverstein K.A.T."/>
            <person name="Beckman K.B."/>
            <person name="Gohl D.M."/>
        </authorList>
    </citation>
    <scope>NUCLEOTIDE SEQUENCE</scope>
    <source>
        <strain evidence="2">Duluth1</strain>
        <tissue evidence="2">Whole animal</tissue>
    </source>
</reference>
<dbReference type="Proteomes" id="UP000828390">
    <property type="component" value="Unassembled WGS sequence"/>
</dbReference>
<keyword evidence="3" id="KW-1185">Reference proteome</keyword>
<organism evidence="2 3">
    <name type="scientific">Dreissena polymorpha</name>
    <name type="common">Zebra mussel</name>
    <name type="synonym">Mytilus polymorpha</name>
    <dbReference type="NCBI Taxonomy" id="45954"/>
    <lineage>
        <taxon>Eukaryota</taxon>
        <taxon>Metazoa</taxon>
        <taxon>Spiralia</taxon>
        <taxon>Lophotrochozoa</taxon>
        <taxon>Mollusca</taxon>
        <taxon>Bivalvia</taxon>
        <taxon>Autobranchia</taxon>
        <taxon>Heteroconchia</taxon>
        <taxon>Euheterodonta</taxon>
        <taxon>Imparidentia</taxon>
        <taxon>Neoheterodontei</taxon>
        <taxon>Myida</taxon>
        <taxon>Dreissenoidea</taxon>
        <taxon>Dreissenidae</taxon>
        <taxon>Dreissena</taxon>
    </lineage>
</organism>
<sequence length="63" mass="7159">MPDRHAHGKDADDLTASLDDATSYETETLRYQRASANMDRELPNRMKPTGLSRWAALCRRHSA</sequence>
<evidence type="ECO:0000313" key="3">
    <source>
        <dbReference type="Proteomes" id="UP000828390"/>
    </source>
</evidence>
<accession>A0A9D4ISF3</accession>
<feature type="compositionally biased region" description="Basic and acidic residues" evidence="1">
    <location>
        <begin position="1"/>
        <end position="12"/>
    </location>
</feature>
<name>A0A9D4ISF3_DREPO</name>
<dbReference type="AlphaFoldDB" id="A0A9D4ISF3"/>
<evidence type="ECO:0000313" key="2">
    <source>
        <dbReference type="EMBL" id="KAH3783304.1"/>
    </source>
</evidence>
<comment type="caution">
    <text evidence="2">The sequence shown here is derived from an EMBL/GenBank/DDBJ whole genome shotgun (WGS) entry which is preliminary data.</text>
</comment>
<reference evidence="2" key="2">
    <citation type="submission" date="2020-11" db="EMBL/GenBank/DDBJ databases">
        <authorList>
            <person name="McCartney M.A."/>
            <person name="Auch B."/>
            <person name="Kono T."/>
            <person name="Mallez S."/>
            <person name="Becker A."/>
            <person name="Gohl D.M."/>
            <person name="Silverstein K.A.T."/>
            <person name="Koren S."/>
            <person name="Bechman K.B."/>
            <person name="Herman A."/>
            <person name="Abrahante J.E."/>
            <person name="Garbe J."/>
        </authorList>
    </citation>
    <scope>NUCLEOTIDE SEQUENCE</scope>
    <source>
        <strain evidence="2">Duluth1</strain>
        <tissue evidence="2">Whole animal</tissue>
    </source>
</reference>
<feature type="non-terminal residue" evidence="2">
    <location>
        <position position="63"/>
    </location>
</feature>
<evidence type="ECO:0000256" key="1">
    <source>
        <dbReference type="SAM" id="MobiDB-lite"/>
    </source>
</evidence>